<dbReference type="SMART" id="SM00345">
    <property type="entry name" value="HTH_GNTR"/>
    <property type="match status" value="1"/>
</dbReference>
<evidence type="ECO:0000256" key="3">
    <source>
        <dbReference type="ARBA" id="ARBA00023163"/>
    </source>
</evidence>
<keyword evidence="2" id="KW-0238">DNA-binding</keyword>
<dbReference type="GO" id="GO:0003677">
    <property type="term" value="F:DNA binding"/>
    <property type="evidence" value="ECO:0007669"/>
    <property type="project" value="UniProtKB-KW"/>
</dbReference>
<gene>
    <name evidence="5" type="ORF">JCM7686_3083</name>
</gene>
<dbReference type="HOGENOM" id="CLU_063236_0_2_5"/>
<evidence type="ECO:0000256" key="2">
    <source>
        <dbReference type="ARBA" id="ARBA00023125"/>
    </source>
</evidence>
<evidence type="ECO:0000256" key="1">
    <source>
        <dbReference type="ARBA" id="ARBA00023015"/>
    </source>
</evidence>
<dbReference type="InterPro" id="IPR050679">
    <property type="entry name" value="Bact_HTH_transcr_reg"/>
</dbReference>
<evidence type="ECO:0000313" key="5">
    <source>
        <dbReference type="EMBL" id="AGT10119.1"/>
    </source>
</evidence>
<dbReference type="EMBL" id="CP006650">
    <property type="protein sequence ID" value="AGT10119.1"/>
    <property type="molecule type" value="Genomic_DNA"/>
</dbReference>
<keyword evidence="3" id="KW-0804">Transcription</keyword>
<keyword evidence="1" id="KW-0805">Transcription regulation</keyword>
<dbReference type="GO" id="GO:0003700">
    <property type="term" value="F:DNA-binding transcription factor activity"/>
    <property type="evidence" value="ECO:0007669"/>
    <property type="project" value="InterPro"/>
</dbReference>
<dbReference type="PATRIC" id="fig|1367847.3.peg.3105"/>
<dbReference type="Pfam" id="PF00392">
    <property type="entry name" value="GntR"/>
    <property type="match status" value="1"/>
</dbReference>
<evidence type="ECO:0000313" key="6">
    <source>
        <dbReference type="Proteomes" id="UP000015480"/>
    </source>
</evidence>
<name>S5XRS7_PARAH</name>
<organism evidence="5 6">
    <name type="scientific">Paracoccus aminophilus JCM 7686</name>
    <dbReference type="NCBI Taxonomy" id="1367847"/>
    <lineage>
        <taxon>Bacteria</taxon>
        <taxon>Pseudomonadati</taxon>
        <taxon>Pseudomonadota</taxon>
        <taxon>Alphaproteobacteria</taxon>
        <taxon>Rhodobacterales</taxon>
        <taxon>Paracoccaceae</taxon>
        <taxon>Paracoccus</taxon>
    </lineage>
</organism>
<dbReference type="InterPro" id="IPR028978">
    <property type="entry name" value="Chorismate_lyase_/UTRA_dom_sf"/>
</dbReference>
<dbReference type="Pfam" id="PF07702">
    <property type="entry name" value="UTRA"/>
    <property type="match status" value="1"/>
</dbReference>
<dbReference type="SMART" id="SM00866">
    <property type="entry name" value="UTRA"/>
    <property type="match status" value="1"/>
</dbReference>
<dbReference type="SUPFAM" id="SSF46785">
    <property type="entry name" value="Winged helix' DNA-binding domain"/>
    <property type="match status" value="1"/>
</dbReference>
<feature type="domain" description="HTH gntR-type" evidence="4">
    <location>
        <begin position="5"/>
        <end position="73"/>
    </location>
</feature>
<evidence type="ECO:0000259" key="4">
    <source>
        <dbReference type="PROSITE" id="PS50949"/>
    </source>
</evidence>
<dbReference type="eggNOG" id="COG2188">
    <property type="taxonomic scope" value="Bacteria"/>
</dbReference>
<dbReference type="Gene3D" id="1.10.10.10">
    <property type="entry name" value="Winged helix-like DNA-binding domain superfamily/Winged helix DNA-binding domain"/>
    <property type="match status" value="1"/>
</dbReference>
<dbReference type="SUPFAM" id="SSF64288">
    <property type="entry name" value="Chorismate lyase-like"/>
    <property type="match status" value="1"/>
</dbReference>
<dbReference type="Proteomes" id="UP000015480">
    <property type="component" value="Chromosome"/>
</dbReference>
<sequence length="233" mass="25541">MPHRMMTWQSVQTEVLSRIRSGFWRPGQLIPTESELAIEFGCARATVNRALTSLAASGLLERRRKVGTRIAKHPPQRSTLPKTALRNEIEAAGATYGYRLISIRRATPPADIAKLLMLKSGQATLEIRAEFSANDQPYCGEERWIAIDAAPGIEQAPLNEISAFEWLSDNVALNHGSLSVSATSAQNEFVSNALSVQRGTPVLLIERGNWADAVAVTVSRQYFPAGHTLSALY</sequence>
<dbReference type="InterPro" id="IPR000524">
    <property type="entry name" value="Tscrpt_reg_HTH_GntR"/>
</dbReference>
<dbReference type="STRING" id="1367847.JCM7686_3083"/>
<dbReference type="AlphaFoldDB" id="S5XRS7"/>
<reference evidence="5 6" key="1">
    <citation type="journal article" date="2014" name="BMC Genomics">
        <title>Architecture and functions of a multipartite genome of the methylotrophic bacterium Paracoccus aminophilus JCM 7686, containing primary and secondary chromids.</title>
        <authorList>
            <person name="Dziewit L."/>
            <person name="Czarnecki J."/>
            <person name="Wibberg D."/>
            <person name="Radlinska M."/>
            <person name="Mrozek P."/>
            <person name="Szymczak M."/>
            <person name="Schluter A."/>
            <person name="Puhler A."/>
            <person name="Bartosik D."/>
        </authorList>
    </citation>
    <scope>NUCLEOTIDE SEQUENCE [LARGE SCALE GENOMIC DNA]</scope>
    <source>
        <strain evidence="5">JCM 7686</strain>
    </source>
</reference>
<protein>
    <submittedName>
        <fullName evidence="5">Transcriptional regulator, GntR family</fullName>
    </submittedName>
</protein>
<proteinExistence type="predicted"/>
<dbReference type="PANTHER" id="PTHR44846:SF16">
    <property type="entry name" value="TRANSCRIPTIONAL REGULATOR PHNF-RELATED"/>
    <property type="match status" value="1"/>
</dbReference>
<keyword evidence="6" id="KW-1185">Reference proteome</keyword>
<dbReference type="InterPro" id="IPR036390">
    <property type="entry name" value="WH_DNA-bd_sf"/>
</dbReference>
<dbReference type="PANTHER" id="PTHR44846">
    <property type="entry name" value="MANNOSYL-D-GLYCERATE TRANSPORT/METABOLISM SYSTEM REPRESSOR MNGR-RELATED"/>
    <property type="match status" value="1"/>
</dbReference>
<dbReference type="InterPro" id="IPR036388">
    <property type="entry name" value="WH-like_DNA-bd_sf"/>
</dbReference>
<accession>S5XRS7</accession>
<dbReference type="Gene3D" id="3.40.1410.10">
    <property type="entry name" value="Chorismate lyase-like"/>
    <property type="match status" value="1"/>
</dbReference>
<dbReference type="PRINTS" id="PR00035">
    <property type="entry name" value="HTHGNTR"/>
</dbReference>
<dbReference type="KEGG" id="pami:JCM7686_3083"/>
<dbReference type="PROSITE" id="PS50949">
    <property type="entry name" value="HTH_GNTR"/>
    <property type="match status" value="1"/>
</dbReference>
<dbReference type="InterPro" id="IPR011663">
    <property type="entry name" value="UTRA"/>
</dbReference>
<dbReference type="CDD" id="cd07377">
    <property type="entry name" value="WHTH_GntR"/>
    <property type="match status" value="1"/>
</dbReference>